<feature type="region of interest" description="Disordered" evidence="1">
    <location>
        <begin position="458"/>
        <end position="549"/>
    </location>
</feature>
<feature type="compositionally biased region" description="Low complexity" evidence="1">
    <location>
        <begin position="618"/>
        <end position="628"/>
    </location>
</feature>
<reference evidence="2 3" key="1">
    <citation type="journal article" date="2018" name="Mol. Biol. Evol.">
        <title>Broad Genomic Sampling Reveals a Smut Pathogenic Ancestry of the Fungal Clade Ustilaginomycotina.</title>
        <authorList>
            <person name="Kijpornyongpan T."/>
            <person name="Mondo S.J."/>
            <person name="Barry K."/>
            <person name="Sandor L."/>
            <person name="Lee J."/>
            <person name="Lipzen A."/>
            <person name="Pangilinan J."/>
            <person name="LaButti K."/>
            <person name="Hainaut M."/>
            <person name="Henrissat B."/>
            <person name="Grigoriev I.V."/>
            <person name="Spatafora J.W."/>
            <person name="Aime M.C."/>
        </authorList>
    </citation>
    <scope>NUCLEOTIDE SEQUENCE [LARGE SCALE GENOMIC DNA]</scope>
    <source>
        <strain evidence="2 3">MCA 4186</strain>
    </source>
</reference>
<dbReference type="RefSeq" id="XP_025600634.1">
    <property type="nucleotide sequence ID" value="XM_025739345.1"/>
</dbReference>
<gene>
    <name evidence="2" type="ORF">FA09DRAFT_183720</name>
</gene>
<feature type="compositionally biased region" description="Basic and acidic residues" evidence="1">
    <location>
        <begin position="520"/>
        <end position="529"/>
    </location>
</feature>
<feature type="compositionally biased region" description="Polar residues" evidence="1">
    <location>
        <begin position="424"/>
        <end position="433"/>
    </location>
</feature>
<evidence type="ECO:0000256" key="1">
    <source>
        <dbReference type="SAM" id="MobiDB-lite"/>
    </source>
</evidence>
<feature type="compositionally biased region" description="Polar residues" evidence="1">
    <location>
        <begin position="486"/>
        <end position="503"/>
    </location>
</feature>
<feature type="region of interest" description="Disordered" evidence="1">
    <location>
        <begin position="666"/>
        <end position="723"/>
    </location>
</feature>
<dbReference type="GeneID" id="37266891"/>
<sequence length="723" mass="75120">MFADAAPMARRHSSARRSPSPPAASMAHVSLSYSSPASEDDDVDVVAAATAGRHHHALTAWPSQSGGESSSRPHPSDLSPPSRSLESTSPAPIALALGVHAHSPPALNSRASGATVTRAPSLRFCRAGEAARGRTLKFAASPSTGEVEERRRTLGKGAARGEALLSLQRDAARSIDEGTDDEAPYIDAVAAAPRGGRHVTLALPARSPRGAALRKRTCGSPAPTMLSQRERLRGMRGRAGGSPAPGVGGDEDGYLEDSETEEDSDEEEEETQSEEEEEEEEEDASEEGSEAESGGKSDEAEEIEMLDDIDDDDAKETDLGSEQLAFAADITSSPLAPPLHLSTSQLPSAFEDSAPSSPTYGNGDGEGELSLAQRTVTSRTSSFAPSTRLVRPGFTPQPMRSPTSPLGTIGQRRPSSRSPFASRMTPSVNQRSLSSGSATRAAPSAAACTLQAVAGLGAERPLSPGGGEDAWHRLRHALELSGMSEGEQTPSAPLATGTSNSGAGSKGNPFFSPRAVAAAYHRDGPERARSVPPPTAGVVSAPSSPTSHLLHRPLHLTLDADASTHSTDTENDSRPGLGASAFPPRPPPTLHFAPDTRRASSRSSTTTQTTSPPPPAPIRIARPAPSAQCRSDAELSGCAALKRTRLRRVATAQGSGGAALHDGDATLRLGEEAAAQGKPRRRRRRTADSELAFGWGKCRLGSPAPPPSATSAAHATLENRAGL</sequence>
<accession>A0A316ZJ38</accession>
<feature type="compositionally biased region" description="Low complexity" evidence="1">
    <location>
        <begin position="601"/>
        <end position="610"/>
    </location>
</feature>
<feature type="compositionally biased region" description="Low complexity" evidence="1">
    <location>
        <begin position="434"/>
        <end position="446"/>
    </location>
</feature>
<feature type="compositionally biased region" description="Polar residues" evidence="1">
    <location>
        <begin position="372"/>
        <end position="385"/>
    </location>
</feature>
<protein>
    <submittedName>
        <fullName evidence="2">Uncharacterized protein</fullName>
    </submittedName>
</protein>
<feature type="region of interest" description="Disordered" evidence="1">
    <location>
        <begin position="563"/>
        <end position="631"/>
    </location>
</feature>
<name>A0A316ZJ38_9BASI</name>
<evidence type="ECO:0000313" key="2">
    <source>
        <dbReference type="EMBL" id="PWO00356.1"/>
    </source>
</evidence>
<evidence type="ECO:0000313" key="3">
    <source>
        <dbReference type="Proteomes" id="UP000245946"/>
    </source>
</evidence>
<feature type="compositionally biased region" description="Acidic residues" evidence="1">
    <location>
        <begin position="249"/>
        <end position="290"/>
    </location>
</feature>
<organism evidence="2 3">
    <name type="scientific">Tilletiopsis washingtonensis</name>
    <dbReference type="NCBI Taxonomy" id="58919"/>
    <lineage>
        <taxon>Eukaryota</taxon>
        <taxon>Fungi</taxon>
        <taxon>Dikarya</taxon>
        <taxon>Basidiomycota</taxon>
        <taxon>Ustilaginomycotina</taxon>
        <taxon>Exobasidiomycetes</taxon>
        <taxon>Entylomatales</taxon>
        <taxon>Entylomatales incertae sedis</taxon>
        <taxon>Tilletiopsis</taxon>
    </lineage>
</organism>
<dbReference type="EMBL" id="KZ819285">
    <property type="protein sequence ID" value="PWO00356.1"/>
    <property type="molecule type" value="Genomic_DNA"/>
</dbReference>
<dbReference type="AlphaFoldDB" id="A0A316ZJ38"/>
<keyword evidence="3" id="KW-1185">Reference proteome</keyword>
<proteinExistence type="predicted"/>
<feature type="compositionally biased region" description="Acidic residues" evidence="1">
    <location>
        <begin position="299"/>
        <end position="315"/>
    </location>
</feature>
<feature type="region of interest" description="Disordered" evidence="1">
    <location>
        <begin position="1"/>
        <end position="97"/>
    </location>
</feature>
<feature type="compositionally biased region" description="Basic and acidic residues" evidence="1">
    <location>
        <begin position="469"/>
        <end position="478"/>
    </location>
</feature>
<dbReference type="Proteomes" id="UP000245946">
    <property type="component" value="Unassembled WGS sequence"/>
</dbReference>
<feature type="compositionally biased region" description="Polar residues" evidence="1">
    <location>
        <begin position="61"/>
        <end position="90"/>
    </location>
</feature>
<feature type="compositionally biased region" description="Low complexity" evidence="1">
    <location>
        <begin position="412"/>
        <end position="423"/>
    </location>
</feature>
<feature type="region of interest" description="Disordered" evidence="1">
    <location>
        <begin position="203"/>
        <end position="446"/>
    </location>
</feature>